<dbReference type="PROSITE" id="PS00062">
    <property type="entry name" value="ALDOKETO_REDUCTASE_2"/>
    <property type="match status" value="1"/>
</dbReference>
<dbReference type="InterPro" id="IPR023210">
    <property type="entry name" value="NADP_OxRdtase_dom"/>
</dbReference>
<dbReference type="InterPro" id="IPR020471">
    <property type="entry name" value="AKR"/>
</dbReference>
<protein>
    <recommendedName>
        <fullName evidence="8">NADP-dependent oxidoreductase domain-containing protein</fullName>
    </recommendedName>
</protein>
<sequence length="360" mass="40650">MNIMIIPAFVCAVGCAVASTFEQSSSITLNNGVKMPVVGLGTFMAPDDEVAEAVYAAIEAGYRHIDTAFAYHNHRGVGEALKRAIDKGLVERKDIFLVTKLWMTQFRPDLVRPAVEQMLAELEVDYVDQMLLHWPVPFEHRDPKDDPDWQMPKTPKGHIAADMSINVIDTWRELEKLYDEGKIRSLGISNFEQNEIDDLLNEARIKPVVNQVEVHPLWPQERLIKFCKQRGIEIVAYAPLGNPAFQPHGDGPKPNILTVPAVVEIGKRHGKTPAQVAIRWAMQRGTIVIPKSIKPHRVVENFNVFDFELSPQEMEQIDEIGRDPRNRIRVFNPPMRPNGVPVFSESDAHFDGAELEDAEL</sequence>
<dbReference type="FunFam" id="3.20.20.100:FF:000006">
    <property type="entry name" value="Aldo-keto reductase family 1 member A1"/>
    <property type="match status" value="1"/>
</dbReference>
<dbReference type="AlphaFoldDB" id="A0A7J6PDW4"/>
<evidence type="ECO:0000256" key="5">
    <source>
        <dbReference type="PIRSR" id="PIRSR000097-2"/>
    </source>
</evidence>
<feature type="binding site" evidence="5">
    <location>
        <position position="133"/>
    </location>
    <ligand>
        <name>substrate</name>
    </ligand>
</feature>
<dbReference type="InterPro" id="IPR018170">
    <property type="entry name" value="Aldo/ket_reductase_CS"/>
</dbReference>
<evidence type="ECO:0000256" key="7">
    <source>
        <dbReference type="SAM" id="SignalP"/>
    </source>
</evidence>
<comment type="caution">
    <text evidence="9">The sequence shown here is derived from an EMBL/GenBank/DDBJ whole genome shotgun (WGS) entry which is preliminary data.</text>
</comment>
<evidence type="ECO:0000259" key="8">
    <source>
        <dbReference type="Pfam" id="PF00248"/>
    </source>
</evidence>
<feature type="domain" description="NADP-dependent oxidoreductase" evidence="8">
    <location>
        <begin position="45"/>
        <end position="320"/>
    </location>
</feature>
<dbReference type="CDD" id="cd19071">
    <property type="entry name" value="AKR_AKR1-5-like"/>
    <property type="match status" value="1"/>
</dbReference>
<feature type="active site" description="Proton donor" evidence="4">
    <location>
        <position position="71"/>
    </location>
</feature>
<dbReference type="GO" id="GO:0016491">
    <property type="term" value="F:oxidoreductase activity"/>
    <property type="evidence" value="ECO:0007669"/>
    <property type="project" value="UniProtKB-KW"/>
</dbReference>
<evidence type="ECO:0000313" key="10">
    <source>
        <dbReference type="Proteomes" id="UP000541610"/>
    </source>
</evidence>
<keyword evidence="7" id="KW-0732">Signal</keyword>
<evidence type="ECO:0000256" key="3">
    <source>
        <dbReference type="ARBA" id="ARBA00023002"/>
    </source>
</evidence>
<gene>
    <name evidence="9" type="ORF">FOZ60_008254</name>
</gene>
<organism evidence="9 10">
    <name type="scientific">Perkinsus olseni</name>
    <name type="common">Perkinsus atlanticus</name>
    <dbReference type="NCBI Taxonomy" id="32597"/>
    <lineage>
        <taxon>Eukaryota</taxon>
        <taxon>Sar</taxon>
        <taxon>Alveolata</taxon>
        <taxon>Perkinsozoa</taxon>
        <taxon>Perkinsea</taxon>
        <taxon>Perkinsida</taxon>
        <taxon>Perkinsidae</taxon>
        <taxon>Perkinsus</taxon>
    </lineage>
</organism>
<dbReference type="SUPFAM" id="SSF51430">
    <property type="entry name" value="NAD(P)-linked oxidoreductase"/>
    <property type="match status" value="1"/>
</dbReference>
<name>A0A7J6PDW4_PEROL</name>
<evidence type="ECO:0000256" key="6">
    <source>
        <dbReference type="PIRSR" id="PIRSR000097-3"/>
    </source>
</evidence>
<dbReference type="PANTHER" id="PTHR11732">
    <property type="entry name" value="ALDO/KETO REDUCTASE"/>
    <property type="match status" value="1"/>
</dbReference>
<comment type="similarity">
    <text evidence="1">Belongs to the aldo/keto reductase family.</text>
</comment>
<dbReference type="EMBL" id="JABANP010000033">
    <property type="protein sequence ID" value="KAF4694383.1"/>
    <property type="molecule type" value="Genomic_DNA"/>
</dbReference>
<dbReference type="Gene3D" id="3.20.20.100">
    <property type="entry name" value="NADP-dependent oxidoreductase domain"/>
    <property type="match status" value="1"/>
</dbReference>
<feature type="chain" id="PRO_5029843798" description="NADP-dependent oxidoreductase domain-containing protein" evidence="7">
    <location>
        <begin position="19"/>
        <end position="360"/>
    </location>
</feature>
<evidence type="ECO:0000256" key="4">
    <source>
        <dbReference type="PIRSR" id="PIRSR000097-1"/>
    </source>
</evidence>
<dbReference type="InterPro" id="IPR036812">
    <property type="entry name" value="NAD(P)_OxRdtase_dom_sf"/>
</dbReference>
<dbReference type="PRINTS" id="PR00069">
    <property type="entry name" value="ALDKETRDTASE"/>
</dbReference>
<feature type="site" description="Lowers pKa of active site Tyr" evidence="6">
    <location>
        <position position="100"/>
    </location>
</feature>
<feature type="signal peptide" evidence="7">
    <location>
        <begin position="1"/>
        <end position="18"/>
    </location>
</feature>
<keyword evidence="2" id="KW-0521">NADP</keyword>
<evidence type="ECO:0000256" key="1">
    <source>
        <dbReference type="ARBA" id="ARBA00007905"/>
    </source>
</evidence>
<dbReference type="Pfam" id="PF00248">
    <property type="entry name" value="Aldo_ket_red"/>
    <property type="match status" value="1"/>
</dbReference>
<keyword evidence="3" id="KW-0560">Oxidoreductase</keyword>
<dbReference type="Proteomes" id="UP000541610">
    <property type="component" value="Unassembled WGS sequence"/>
</dbReference>
<reference evidence="9 10" key="1">
    <citation type="submission" date="2020-04" db="EMBL/GenBank/DDBJ databases">
        <title>Perkinsus olseni comparative genomics.</title>
        <authorList>
            <person name="Bogema D.R."/>
        </authorList>
    </citation>
    <scope>NUCLEOTIDE SEQUENCE [LARGE SCALE GENOMIC DNA]</scope>
    <source>
        <strain evidence="9">00978-12</strain>
    </source>
</reference>
<dbReference type="OrthoDB" id="416253at2759"/>
<evidence type="ECO:0000256" key="2">
    <source>
        <dbReference type="ARBA" id="ARBA00022857"/>
    </source>
</evidence>
<proteinExistence type="inferred from homology"/>
<evidence type="ECO:0000313" key="9">
    <source>
        <dbReference type="EMBL" id="KAF4694383.1"/>
    </source>
</evidence>
<dbReference type="PIRSF" id="PIRSF000097">
    <property type="entry name" value="AKR"/>
    <property type="match status" value="1"/>
</dbReference>
<accession>A0A7J6PDW4</accession>